<feature type="domain" description="Retrovirus-related Pol polyprotein from transposon TNT 1-94-like beta-barrel" evidence="2">
    <location>
        <begin position="653"/>
        <end position="726"/>
    </location>
</feature>
<name>A0A6L2MLV7_TANCI</name>
<protein>
    <submittedName>
        <fullName evidence="3">Integrase, catalytic region, zinc finger, CCHC-type, peptidase aspartic, catalytic</fullName>
    </submittedName>
</protein>
<organism evidence="3">
    <name type="scientific">Tanacetum cinerariifolium</name>
    <name type="common">Dalmatian daisy</name>
    <name type="synonym">Chrysanthemum cinerariifolium</name>
    <dbReference type="NCBI Taxonomy" id="118510"/>
    <lineage>
        <taxon>Eukaryota</taxon>
        <taxon>Viridiplantae</taxon>
        <taxon>Streptophyta</taxon>
        <taxon>Embryophyta</taxon>
        <taxon>Tracheophyta</taxon>
        <taxon>Spermatophyta</taxon>
        <taxon>Magnoliopsida</taxon>
        <taxon>eudicotyledons</taxon>
        <taxon>Gunneridae</taxon>
        <taxon>Pentapetalae</taxon>
        <taxon>asterids</taxon>
        <taxon>campanulids</taxon>
        <taxon>Asterales</taxon>
        <taxon>Asteraceae</taxon>
        <taxon>Asteroideae</taxon>
        <taxon>Anthemideae</taxon>
        <taxon>Anthemidinae</taxon>
        <taxon>Tanacetum</taxon>
    </lineage>
</organism>
<comment type="caution">
    <text evidence="3">The sequence shown here is derived from an EMBL/GenBank/DDBJ whole genome shotgun (WGS) entry which is preliminary data.</text>
</comment>
<reference evidence="3" key="1">
    <citation type="journal article" date="2019" name="Sci. Rep.">
        <title>Draft genome of Tanacetum cinerariifolium, the natural source of mosquito coil.</title>
        <authorList>
            <person name="Yamashiro T."/>
            <person name="Shiraishi A."/>
            <person name="Satake H."/>
            <person name="Nakayama K."/>
        </authorList>
    </citation>
    <scope>NUCLEOTIDE SEQUENCE</scope>
</reference>
<dbReference type="Pfam" id="PF22936">
    <property type="entry name" value="Pol_BBD"/>
    <property type="match status" value="1"/>
</dbReference>
<dbReference type="AlphaFoldDB" id="A0A6L2MLV7"/>
<sequence>MATLADKAILLGADNRPPVLEKELYDSWKNRMELYMMNRQHGRMILEFVVNGPLIWPTIKENGVTRPTKYTELTPAEALQADRDQERECKLYDEFDKFAYKKEETLRDFYLRFSLLLNDLNIYNVKLEQFQVNTNFLNSLPLEWSKFVTDVKIVQDLHTTNIDQLHAYLEQHEFHENESPQYGSPYQSRHYSTTQSSTPLSITYPSKDYQSSAHHDVYSPQLSILQLEYVPTVNQQQQQPEFSPLDLGLNVPVFKHGDDPIDAINHMMSFLTSVVTSRYPTTNNQLRNSSNPKQQATINDVRVTLQPVHGRQISFASGTSRTYTPASSGSSSGKQMAVISYNCKGEEELAFLADSGNPKGQATQTVITHIAAYQADVLDAYDSDCDELNTAKVALMANLSHYGSDALAEVHNLDNVDNHMINHAMQAAVKNSNLSTQQDALILSVIEQLKIQVVNYTKININNKSVNDRLTAELERYKEQVKVLKEGQIVKKAQQLEPKLYDGNIIKNNNSIAIFDFEETLMLAEESRSKMLLKQKDPMMLKKKVNTTPVDYAVLNQLSQDFEKQFVPQTKLSAEQVFWSQNFRPTGQTFTMVGNACPLTRITTSIEVPSKNIIALETHTPKHVITLVYLRKPKKSKSTDPVSKSKVVQIVLWYLNSGCSKHITEDRSQLTNFVNKFLGTIKFGNNHVVKIMGYGDYHIRNVTILRVYYVEGIGHNIFLVGQFCDSNMEVAFCQHAYYIHNLEGVDLQTGSRGNNLYTLSLGDMMASSPICLLSKASKTKSWLWHQRLSRLNFGAINHLARHGLV</sequence>
<evidence type="ECO:0000313" key="3">
    <source>
        <dbReference type="EMBL" id="GEU74710.1"/>
    </source>
</evidence>
<gene>
    <name evidence="3" type="ORF">Tci_046688</name>
</gene>
<evidence type="ECO:0000259" key="2">
    <source>
        <dbReference type="Pfam" id="PF22936"/>
    </source>
</evidence>
<accession>A0A6L2MLV7</accession>
<dbReference type="EMBL" id="BKCJ010006938">
    <property type="protein sequence ID" value="GEU74710.1"/>
    <property type="molecule type" value="Genomic_DNA"/>
</dbReference>
<feature type="region of interest" description="Disordered" evidence="1">
    <location>
        <begin position="176"/>
        <end position="197"/>
    </location>
</feature>
<evidence type="ECO:0000256" key="1">
    <source>
        <dbReference type="SAM" id="MobiDB-lite"/>
    </source>
</evidence>
<proteinExistence type="predicted"/>
<feature type="compositionally biased region" description="Polar residues" evidence="1">
    <location>
        <begin position="179"/>
        <end position="197"/>
    </location>
</feature>
<dbReference type="InterPro" id="IPR054722">
    <property type="entry name" value="PolX-like_BBD"/>
</dbReference>